<dbReference type="Gene3D" id="3.40.718.10">
    <property type="entry name" value="Isopropylmalate Dehydrogenase"/>
    <property type="match status" value="1"/>
</dbReference>
<dbReference type="GO" id="GO:0050570">
    <property type="term" value="F:4-hydroxythreonine-4-phosphate dehydrogenase activity"/>
    <property type="evidence" value="ECO:0007669"/>
    <property type="project" value="UniProtKB-EC"/>
</dbReference>
<evidence type="ECO:0000256" key="1">
    <source>
        <dbReference type="ARBA" id="ARBA00022723"/>
    </source>
</evidence>
<dbReference type="OrthoDB" id="9801783at2"/>
<dbReference type="EC" id="1.1.1.262" evidence="4"/>
<dbReference type="SUPFAM" id="SSF53659">
    <property type="entry name" value="Isocitrate/Isopropylmalate dehydrogenase-like"/>
    <property type="match status" value="1"/>
</dbReference>
<dbReference type="PANTHER" id="PTHR30004:SF6">
    <property type="entry name" value="D-THREONATE 4-PHOSPHATE DEHYDROGENASE"/>
    <property type="match status" value="1"/>
</dbReference>
<dbReference type="NCBIfam" id="NF003699">
    <property type="entry name" value="PRK05312.1"/>
    <property type="match status" value="1"/>
</dbReference>
<evidence type="ECO:0000313" key="4">
    <source>
        <dbReference type="EMBL" id="GBF57103.1"/>
    </source>
</evidence>
<sequence>MGDPAGIGPEVTSKAWQALRETGLTFGVVGDPGLYSDIPIVRIAHLDEASTAFPKALPVLAEIAAPGVHPGNPNPAHASAILTSIERGVDLVLSGDAKALVTAPIAKSVLMAAGFSHPGHTEYLGSLLQDAPFLGHRGPVMMLSVEGLRVVPVTIHCALAEVPGRLTSPAIVQAARVTAEALVRDFGIAQPRLAIAALNPHAGEDGAFGDEEGRIIAPAVAELMSAGLQVRGPLPADSLFHGEARARFDAVICMYHDQALIPLKALDFWGGVNATLGLPIIRTSPDHGTGFDIAGKGLARPDSMIAAIKAAHAMADHRLGRPS</sequence>
<gene>
    <name evidence="4" type="primary">pdxA2</name>
    <name evidence="4" type="ORF">PbB2_00763</name>
</gene>
<dbReference type="EMBL" id="BFBR01000002">
    <property type="protein sequence ID" value="GBF57103.1"/>
    <property type="molecule type" value="Genomic_DNA"/>
</dbReference>
<accession>A0A2P2E7R9</accession>
<comment type="caution">
    <text evidence="4">The sequence shown here is derived from an EMBL/GenBank/DDBJ whole genome shotgun (WGS) entry which is preliminary data.</text>
</comment>
<dbReference type="NCBIfam" id="TIGR00557">
    <property type="entry name" value="pdxA"/>
    <property type="match status" value="1"/>
</dbReference>
<keyword evidence="3" id="KW-0520">NAD</keyword>
<reference evidence="4" key="1">
    <citation type="journal article" date="2018" name="Genome Announc.">
        <title>Draft Genome Sequence of "Candidatus Phycosocius bacilliformis," an Alphaproteobacterial Ectosymbiont of the Hydrocarbon-Producing Green Alga Botryococcus braunii.</title>
        <authorList>
            <person name="Tanabe Y."/>
            <person name="Yamaguchi H."/>
            <person name="Watanabe M.M."/>
        </authorList>
    </citation>
    <scope>NUCLEOTIDE SEQUENCE [LARGE SCALE GENOMIC DNA]</scope>
    <source>
        <strain evidence="4">BOTRYCO-2</strain>
    </source>
</reference>
<proteinExistence type="predicted"/>
<dbReference type="AlphaFoldDB" id="A0A2P2E7R9"/>
<evidence type="ECO:0000313" key="5">
    <source>
        <dbReference type="Proteomes" id="UP000245086"/>
    </source>
</evidence>
<dbReference type="Proteomes" id="UP000245086">
    <property type="component" value="Unassembled WGS sequence"/>
</dbReference>
<dbReference type="Pfam" id="PF04166">
    <property type="entry name" value="PdxA"/>
    <property type="match status" value="1"/>
</dbReference>
<keyword evidence="1" id="KW-0479">Metal-binding</keyword>
<keyword evidence="5" id="KW-1185">Reference proteome</keyword>
<protein>
    <submittedName>
        <fullName evidence="4">4-hydroxythreonine-4-phosphate dehydrogenase 2</fullName>
        <ecNumber evidence="4">1.1.1.262</ecNumber>
    </submittedName>
</protein>
<dbReference type="InterPro" id="IPR005255">
    <property type="entry name" value="PdxA_fam"/>
</dbReference>
<keyword evidence="2 4" id="KW-0560">Oxidoreductase</keyword>
<dbReference type="GO" id="GO:0046872">
    <property type="term" value="F:metal ion binding"/>
    <property type="evidence" value="ECO:0007669"/>
    <property type="project" value="UniProtKB-KW"/>
</dbReference>
<name>A0A2P2E7R9_9PROT</name>
<dbReference type="GO" id="GO:0051287">
    <property type="term" value="F:NAD binding"/>
    <property type="evidence" value="ECO:0007669"/>
    <property type="project" value="InterPro"/>
</dbReference>
<organism evidence="4 5">
    <name type="scientific">Candidatus Phycosocius bacilliformis</name>
    <dbReference type="NCBI Taxonomy" id="1445552"/>
    <lineage>
        <taxon>Bacteria</taxon>
        <taxon>Pseudomonadati</taxon>
        <taxon>Pseudomonadota</taxon>
        <taxon>Alphaproteobacteria</taxon>
        <taxon>Caulobacterales</taxon>
        <taxon>Caulobacterales incertae sedis</taxon>
        <taxon>Candidatus Phycosocius</taxon>
    </lineage>
</organism>
<dbReference type="PANTHER" id="PTHR30004">
    <property type="entry name" value="4-HYDROXYTHREONINE-4-PHOSPHATE DEHYDROGENASE"/>
    <property type="match status" value="1"/>
</dbReference>
<evidence type="ECO:0000256" key="3">
    <source>
        <dbReference type="ARBA" id="ARBA00023027"/>
    </source>
</evidence>
<evidence type="ECO:0000256" key="2">
    <source>
        <dbReference type="ARBA" id="ARBA00023002"/>
    </source>
</evidence>